<evidence type="ECO:0000313" key="3">
    <source>
        <dbReference type="Proteomes" id="UP000294292"/>
    </source>
</evidence>
<accession>A0A4P7A0E1</accession>
<protein>
    <submittedName>
        <fullName evidence="2">Uncharacterized protein</fullName>
    </submittedName>
</protein>
<reference evidence="2 3" key="1">
    <citation type="submission" date="2019-03" db="EMBL/GenBank/DDBJ databases">
        <title>Complete genome sequence of Paenisporosarcina antarctica CGMCC 1.6503T.</title>
        <authorList>
            <person name="Rong J.-C."/>
            <person name="Chi N.-Y."/>
            <person name="Zhang Q.-F."/>
        </authorList>
    </citation>
    <scope>NUCLEOTIDE SEQUENCE [LARGE SCALE GENOMIC DNA]</scope>
    <source>
        <strain evidence="2 3">CGMCC 1.6503</strain>
    </source>
</reference>
<feature type="transmembrane region" description="Helical" evidence="1">
    <location>
        <begin position="12"/>
        <end position="32"/>
    </location>
</feature>
<keyword evidence="1" id="KW-0472">Membrane</keyword>
<dbReference type="AlphaFoldDB" id="A0A4P7A0E1"/>
<keyword evidence="1" id="KW-1133">Transmembrane helix</keyword>
<gene>
    <name evidence="2" type="ORF">E2636_14735</name>
</gene>
<feature type="transmembrane region" description="Helical" evidence="1">
    <location>
        <begin position="44"/>
        <end position="63"/>
    </location>
</feature>
<dbReference type="KEGG" id="panc:E2636_14735"/>
<keyword evidence="1" id="KW-0812">Transmembrane</keyword>
<evidence type="ECO:0000313" key="2">
    <source>
        <dbReference type="EMBL" id="QBP42331.1"/>
    </source>
</evidence>
<proteinExistence type="predicted"/>
<organism evidence="2 3">
    <name type="scientific">Paenisporosarcina antarctica</name>
    <dbReference type="NCBI Taxonomy" id="417367"/>
    <lineage>
        <taxon>Bacteria</taxon>
        <taxon>Bacillati</taxon>
        <taxon>Bacillota</taxon>
        <taxon>Bacilli</taxon>
        <taxon>Bacillales</taxon>
        <taxon>Caryophanaceae</taxon>
        <taxon>Paenisporosarcina</taxon>
    </lineage>
</organism>
<name>A0A4P7A0E1_9BACL</name>
<keyword evidence="3" id="KW-1185">Reference proteome</keyword>
<dbReference type="OrthoDB" id="7868694at2"/>
<dbReference type="RefSeq" id="WP_134210882.1">
    <property type="nucleotide sequence ID" value="NZ_CP038015.1"/>
</dbReference>
<dbReference type="EMBL" id="CP038015">
    <property type="protein sequence ID" value="QBP42331.1"/>
    <property type="molecule type" value="Genomic_DNA"/>
</dbReference>
<sequence>MKAYKKEVRFTIIMASAFILMGNAGFFFVLFPTDAMLFGFPVKYIVPILMGWFGVFILTLIAGKIGNQIDEDIENENMSLARTEKEKGRVA</sequence>
<dbReference type="Proteomes" id="UP000294292">
    <property type="component" value="Chromosome"/>
</dbReference>
<evidence type="ECO:0000256" key="1">
    <source>
        <dbReference type="SAM" id="Phobius"/>
    </source>
</evidence>